<reference evidence="1" key="1">
    <citation type="submission" date="2020-11" db="EMBL/GenBank/DDBJ databases">
        <authorList>
            <consortium name="DOE Joint Genome Institute"/>
            <person name="Ahrendt S."/>
            <person name="Riley R."/>
            <person name="Andreopoulos W."/>
            <person name="Labutti K."/>
            <person name="Pangilinan J."/>
            <person name="Ruiz-Duenas F.J."/>
            <person name="Barrasa J.M."/>
            <person name="Sanchez-Garcia M."/>
            <person name="Camarero S."/>
            <person name="Miyauchi S."/>
            <person name="Serrano A."/>
            <person name="Linde D."/>
            <person name="Babiker R."/>
            <person name="Drula E."/>
            <person name="Ayuso-Fernandez I."/>
            <person name="Pacheco R."/>
            <person name="Padilla G."/>
            <person name="Ferreira P."/>
            <person name="Barriuso J."/>
            <person name="Kellner H."/>
            <person name="Castanera R."/>
            <person name="Alfaro M."/>
            <person name="Ramirez L."/>
            <person name="Pisabarro A.G."/>
            <person name="Kuo A."/>
            <person name="Tritt A."/>
            <person name="Lipzen A."/>
            <person name="He G."/>
            <person name="Yan M."/>
            <person name="Ng V."/>
            <person name="Cullen D."/>
            <person name="Martin F."/>
            <person name="Rosso M.-N."/>
            <person name="Henrissat B."/>
            <person name="Hibbett D."/>
            <person name="Martinez A.T."/>
            <person name="Grigoriev I.V."/>
        </authorList>
    </citation>
    <scope>NUCLEOTIDE SEQUENCE</scope>
    <source>
        <strain evidence="1">AH 40177</strain>
    </source>
</reference>
<evidence type="ECO:0000313" key="2">
    <source>
        <dbReference type="Proteomes" id="UP000772434"/>
    </source>
</evidence>
<protein>
    <submittedName>
        <fullName evidence="1">Uncharacterized protein</fullName>
    </submittedName>
</protein>
<keyword evidence="2" id="KW-1185">Reference proteome</keyword>
<dbReference type="OrthoDB" id="2322499at2759"/>
<organism evidence="1 2">
    <name type="scientific">Rhodocollybia butyracea</name>
    <dbReference type="NCBI Taxonomy" id="206335"/>
    <lineage>
        <taxon>Eukaryota</taxon>
        <taxon>Fungi</taxon>
        <taxon>Dikarya</taxon>
        <taxon>Basidiomycota</taxon>
        <taxon>Agaricomycotina</taxon>
        <taxon>Agaricomycetes</taxon>
        <taxon>Agaricomycetidae</taxon>
        <taxon>Agaricales</taxon>
        <taxon>Marasmiineae</taxon>
        <taxon>Omphalotaceae</taxon>
        <taxon>Rhodocollybia</taxon>
    </lineage>
</organism>
<dbReference type="AlphaFoldDB" id="A0A9P5TZV5"/>
<proteinExistence type="predicted"/>
<dbReference type="Proteomes" id="UP000772434">
    <property type="component" value="Unassembled WGS sequence"/>
</dbReference>
<sequence length="252" mass="30051">MSRTSEFVWRTARLSIEGLPYLPYDLNEPQYARLLCERNCYVCQRKDCDDVLWTLRARVCQRCVASLPLYDRNYLSKQPEAYRDLGILPSERTVVGRSTRLLGSNKWAKRFREEFQILNTQTERDEWISRKEKEHQDLKKHASLCEKWHRSHIEDLEMTRMDDIVLRLNEFGLAGEAEIMIEDDEDEFISHRLVKQTAKLTDYSWNSMKTELIKLLSNHRAKRVALEMPRFPCWCSDPHSIWSRAGCQWYGR</sequence>
<evidence type="ECO:0000313" key="1">
    <source>
        <dbReference type="EMBL" id="KAF9061935.1"/>
    </source>
</evidence>
<comment type="caution">
    <text evidence="1">The sequence shown here is derived from an EMBL/GenBank/DDBJ whole genome shotgun (WGS) entry which is preliminary data.</text>
</comment>
<gene>
    <name evidence="1" type="ORF">BDP27DRAFT_1271908</name>
</gene>
<name>A0A9P5TZV5_9AGAR</name>
<accession>A0A9P5TZV5</accession>
<dbReference type="EMBL" id="JADNRY010000186">
    <property type="protein sequence ID" value="KAF9061935.1"/>
    <property type="molecule type" value="Genomic_DNA"/>
</dbReference>